<gene>
    <name evidence="1" type="ORF">FHS36_006409</name>
</gene>
<accession>A0A7W8BGI3</accession>
<name>A0A7W8BGI3_STREU</name>
<evidence type="ECO:0000313" key="2">
    <source>
        <dbReference type="Proteomes" id="UP000528608"/>
    </source>
</evidence>
<comment type="caution">
    <text evidence="1">The sequence shown here is derived from an EMBL/GenBank/DDBJ whole genome shotgun (WGS) entry which is preliminary data.</text>
</comment>
<dbReference type="Proteomes" id="UP000528608">
    <property type="component" value="Unassembled WGS sequence"/>
</dbReference>
<organism evidence="1 2">
    <name type="scientific">Streptomyces eurocidicus</name>
    <name type="common">Streptoverticillium eurocidicus</name>
    <dbReference type="NCBI Taxonomy" id="66423"/>
    <lineage>
        <taxon>Bacteria</taxon>
        <taxon>Bacillati</taxon>
        <taxon>Actinomycetota</taxon>
        <taxon>Actinomycetes</taxon>
        <taxon>Kitasatosporales</taxon>
        <taxon>Streptomycetaceae</taxon>
        <taxon>Streptomyces</taxon>
    </lineage>
</organism>
<reference evidence="1 2" key="1">
    <citation type="submission" date="2020-08" db="EMBL/GenBank/DDBJ databases">
        <title>Genomic Encyclopedia of Type Strains, Phase III (KMG-III): the genomes of soil and plant-associated and newly described type strains.</title>
        <authorList>
            <person name="Whitman W."/>
        </authorList>
    </citation>
    <scope>NUCLEOTIDE SEQUENCE [LARGE SCALE GENOMIC DNA]</scope>
    <source>
        <strain evidence="1 2">CECT 3259</strain>
    </source>
</reference>
<evidence type="ECO:0000313" key="1">
    <source>
        <dbReference type="EMBL" id="MBB5122932.1"/>
    </source>
</evidence>
<dbReference type="RefSeq" id="WP_102917744.1">
    <property type="nucleotide sequence ID" value="NZ_JACHJF010000037.1"/>
</dbReference>
<proteinExistence type="predicted"/>
<dbReference type="AlphaFoldDB" id="A0A7W8BGI3"/>
<sequence>MVSAHSLTFSALRPLIPSNMEMRRLSPPWRLLDDVALETMRAESPQAAREIVAQRWDARQAQWLPNAFSLSGRQESAVGLRLAAISLNCGWHEVIPRQPSLSVPVPERFRSLWKVVAHRLGTEDLGAAPLLGIANYGSDDTSRGAIVPALRWSATDEPSRIDLLLAAAARIDAITAPVLGESRLLNEPATRPWAVLRVMDRMVQAQRMVQELLARQIEAVTHAPFTTVGQEAAMVLGSGAPDAPYSIPSRMVTPVQQALDALLGMPLVGRGAWHGRGARRHLTEDQIVALRALDRVGDAVRALVLRREQVARAHRAAVAEVCRSQTLYRRLINAVTGPVAALPMRDADWDQRYAQGQ</sequence>
<dbReference type="EMBL" id="JACHJF010000037">
    <property type="protein sequence ID" value="MBB5122932.1"/>
    <property type="molecule type" value="Genomic_DNA"/>
</dbReference>
<protein>
    <submittedName>
        <fullName evidence="1">Uncharacterized protein</fullName>
    </submittedName>
</protein>